<dbReference type="AlphaFoldDB" id="A0A1G2AQ46"/>
<dbReference type="PRINTS" id="PR00419">
    <property type="entry name" value="ADXRDTASE"/>
</dbReference>
<comment type="caution">
    <text evidence="2">The sequence shown here is derived from an EMBL/GenBank/DDBJ whole genome shotgun (WGS) entry which is preliminary data.</text>
</comment>
<protein>
    <recommendedName>
        <fullName evidence="1">Amine oxidase domain-containing protein</fullName>
    </recommendedName>
</protein>
<proteinExistence type="predicted"/>
<evidence type="ECO:0000313" key="3">
    <source>
        <dbReference type="Proteomes" id="UP000177165"/>
    </source>
</evidence>
<dbReference type="NCBIfam" id="NF005546">
    <property type="entry name" value="PRK07208.1-2"/>
    <property type="match status" value="1"/>
</dbReference>
<evidence type="ECO:0000259" key="1">
    <source>
        <dbReference type="Pfam" id="PF01593"/>
    </source>
</evidence>
<dbReference type="Proteomes" id="UP000177165">
    <property type="component" value="Unassembled WGS sequence"/>
</dbReference>
<dbReference type="EMBL" id="MHKB01000012">
    <property type="protein sequence ID" value="OGY78765.1"/>
    <property type="molecule type" value="Genomic_DNA"/>
</dbReference>
<dbReference type="STRING" id="1798540.A3B74_03175"/>
<dbReference type="GO" id="GO:0050660">
    <property type="term" value="F:flavin adenine dinucleotide binding"/>
    <property type="evidence" value="ECO:0007669"/>
    <property type="project" value="TreeGrafter"/>
</dbReference>
<sequence>MKNHISQQMAIIIGAGPAGLTAAYELLERTSTKPIIFELDDKVGGLARTVHYKGNRMDIGGHRFFSKSDRVMHWWLNILPLQSADSFKRSGIETERINISYQHRSRAVQVSPDGPDPAISDRVMLIRKRKSRIFFLRNFFDYPLSLNFTTLRRLGLLRVVHILLSYIRARFFPRRPETSLEDFFINRFGRVLYLTFFKDYTEKVWGVSCKEISAAWGRQRVKGVSISKALGHALQKFLPKRTASLSQKSSETSLIEYFLYPKFGPGQMWQEVARAIECRGGSIFLQHSVIAFRHDGRNIFAAHIRDKRTGKTWWQKGDYFFSTMPVQSLIAGLGAVVPSEVRDVAASLCYRDFMSVGLLVRKLRFAEYGRLMTDNWIYVQEKDVRLGRIQIWNNWSPYLVQDPNTVWLGLEYFCNEGDELWRKSDQAFLKFATAELAKLGFIDAADVLDGCVVRVPKAYPAYFGSYDRFSVIRTYLDRFANLFSIGRNGMHRYNNQDHSMLAAMTAVDSIVDGVISKDALWRVNTEVEYHEER</sequence>
<dbReference type="InterPro" id="IPR002937">
    <property type="entry name" value="Amino_oxidase"/>
</dbReference>
<accession>A0A1G2AQ46</accession>
<gene>
    <name evidence="2" type="ORF">A3B74_03175</name>
</gene>
<feature type="domain" description="Amine oxidase" evidence="1">
    <location>
        <begin position="18"/>
        <end position="466"/>
    </location>
</feature>
<dbReference type="GO" id="GO:0016491">
    <property type="term" value="F:oxidoreductase activity"/>
    <property type="evidence" value="ECO:0007669"/>
    <property type="project" value="InterPro"/>
</dbReference>
<dbReference type="Pfam" id="PF01593">
    <property type="entry name" value="Amino_oxidase"/>
    <property type="match status" value="1"/>
</dbReference>
<dbReference type="InterPro" id="IPR036188">
    <property type="entry name" value="FAD/NAD-bd_sf"/>
</dbReference>
<dbReference type="PANTHER" id="PTHR21197:SF0">
    <property type="entry name" value="UDP-GALACTOPYRANOSE MUTASE"/>
    <property type="match status" value="1"/>
</dbReference>
<name>A0A1G2AQ46_9BACT</name>
<dbReference type="Gene3D" id="3.50.50.60">
    <property type="entry name" value="FAD/NAD(P)-binding domain"/>
    <property type="match status" value="2"/>
</dbReference>
<dbReference type="SUPFAM" id="SSF51971">
    <property type="entry name" value="Nucleotide-binding domain"/>
    <property type="match status" value="1"/>
</dbReference>
<evidence type="ECO:0000313" key="2">
    <source>
        <dbReference type="EMBL" id="OGY78765.1"/>
    </source>
</evidence>
<dbReference type="GO" id="GO:0005829">
    <property type="term" value="C:cytosol"/>
    <property type="evidence" value="ECO:0007669"/>
    <property type="project" value="TreeGrafter"/>
</dbReference>
<dbReference type="GO" id="GO:0008767">
    <property type="term" value="F:UDP-galactopyranose mutase activity"/>
    <property type="evidence" value="ECO:0007669"/>
    <property type="project" value="TreeGrafter"/>
</dbReference>
<reference evidence="2 3" key="1">
    <citation type="journal article" date="2016" name="Nat. Commun.">
        <title>Thousands of microbial genomes shed light on interconnected biogeochemical processes in an aquifer system.</title>
        <authorList>
            <person name="Anantharaman K."/>
            <person name="Brown C.T."/>
            <person name="Hug L.A."/>
            <person name="Sharon I."/>
            <person name="Castelle C.J."/>
            <person name="Probst A.J."/>
            <person name="Thomas B.C."/>
            <person name="Singh A."/>
            <person name="Wilkins M.J."/>
            <person name="Karaoz U."/>
            <person name="Brodie E.L."/>
            <person name="Williams K.H."/>
            <person name="Hubbard S.S."/>
            <person name="Banfield J.F."/>
        </authorList>
    </citation>
    <scope>NUCLEOTIDE SEQUENCE [LARGE SCALE GENOMIC DNA]</scope>
</reference>
<dbReference type="PANTHER" id="PTHR21197">
    <property type="entry name" value="UDP-GALACTOPYRANOSE MUTASE"/>
    <property type="match status" value="1"/>
</dbReference>
<dbReference type="NCBIfam" id="NF005548">
    <property type="entry name" value="PRK07208.1-4"/>
    <property type="match status" value="1"/>
</dbReference>
<organism evidence="2 3">
    <name type="scientific">Candidatus Kerfeldbacteria bacterium RIFCSPHIGHO2_02_FULL_42_14</name>
    <dbReference type="NCBI Taxonomy" id="1798540"/>
    <lineage>
        <taxon>Bacteria</taxon>
        <taxon>Candidatus Kerfeldiibacteriota</taxon>
    </lineage>
</organism>